<comment type="caution">
    <text evidence="4">The sequence shown here is derived from an EMBL/GenBank/DDBJ whole genome shotgun (WGS) entry which is preliminary data.</text>
</comment>
<dbReference type="SUPFAM" id="SSF53822">
    <property type="entry name" value="Periplasmic binding protein-like I"/>
    <property type="match status" value="1"/>
</dbReference>
<feature type="transmembrane region" description="Helical" evidence="1">
    <location>
        <begin position="145"/>
        <end position="164"/>
    </location>
</feature>
<feature type="domain" description="Receptor-type adenylate cyclase GRESAG 4.1/3 periplasmic binding protein-like" evidence="2">
    <location>
        <begin position="593"/>
        <end position="719"/>
    </location>
</feature>
<name>A0A1X0NPY2_9TRYP</name>
<keyword evidence="5" id="KW-1185">Reference proteome</keyword>
<dbReference type="FunFam" id="3.40.50.2300:FF:000162">
    <property type="entry name" value="Receptor-type adenylate cyclase GRESAG 4, putative"/>
    <property type="match status" value="1"/>
</dbReference>
<dbReference type="InterPro" id="IPR057399">
    <property type="entry name" value="GRESAG4.1/3_peripasmic_1"/>
</dbReference>
<accession>A0A1X0NPY2</accession>
<protein>
    <submittedName>
        <fullName evidence="4">Receptor-type adenylate cyclase</fullName>
    </submittedName>
</protein>
<dbReference type="Pfam" id="PF25495">
    <property type="entry name" value="Peripla_BP_A-cyclase_1"/>
    <property type="match status" value="1"/>
</dbReference>
<dbReference type="Pfam" id="PF25493">
    <property type="entry name" value="Peripla_BP_A-cyclase"/>
    <property type="match status" value="1"/>
</dbReference>
<evidence type="ECO:0000313" key="5">
    <source>
        <dbReference type="Proteomes" id="UP000192257"/>
    </source>
</evidence>
<organism evidence="4 5">
    <name type="scientific">Trypanosoma theileri</name>
    <dbReference type="NCBI Taxonomy" id="67003"/>
    <lineage>
        <taxon>Eukaryota</taxon>
        <taxon>Discoba</taxon>
        <taxon>Euglenozoa</taxon>
        <taxon>Kinetoplastea</taxon>
        <taxon>Metakinetoplastina</taxon>
        <taxon>Trypanosomatida</taxon>
        <taxon>Trypanosomatidae</taxon>
        <taxon>Trypanosoma</taxon>
    </lineage>
</organism>
<dbReference type="AlphaFoldDB" id="A0A1X0NPY2"/>
<dbReference type="InterPro" id="IPR028082">
    <property type="entry name" value="Peripla_BP_I"/>
</dbReference>
<dbReference type="GeneID" id="39987630"/>
<dbReference type="VEuPathDB" id="TriTrypDB:TM35_000261130"/>
<dbReference type="Proteomes" id="UP000192257">
    <property type="component" value="Unassembled WGS sequence"/>
</dbReference>
<evidence type="ECO:0000256" key="1">
    <source>
        <dbReference type="SAM" id="Phobius"/>
    </source>
</evidence>
<dbReference type="OrthoDB" id="252535at2759"/>
<dbReference type="Gene3D" id="3.40.50.2300">
    <property type="match status" value="2"/>
</dbReference>
<evidence type="ECO:0000313" key="4">
    <source>
        <dbReference type="EMBL" id="ORC86661.1"/>
    </source>
</evidence>
<gene>
    <name evidence="4" type="ORF">TM35_000261130</name>
</gene>
<sequence>MPSNTCSHWRGEHASAVPYFRGACVLCVCRTLCICETGGFTGLAVHLSGTLCTHEMFCAVCYCVVVVMLGATSHPITHIIHIVLLYIELCLLLQLDSPHNLCLISLCILFPSLLFLYSPCSFKTQAMHFHTPKATGVAHCCGRTYFRPLLCLTALLCLIHLLVYTPHSALCQGTGIKNDTVKLLAFRLIDYPVSANLINGIDAGFNASLFSYNFTTVEGVRVEIILKETAIAKIGATVDDAINEHPEIMAVQGPFGDAPLSYAMSAIKKHNLVAFGPLTISSNVRTWDPNLYFVRPDPGAELLAMVRHAIGSLRVRRLGFMYLQGVAYGDLEYVQLLNVLSKIGYELSSVFTVKSSLTVPAEDALFNATWEAFADTRPQAVLIFGSPLQDTAKFIQRMLTDKRTAGAYLLGPSGVQEMLVRVWRRAVEAGVPFVSGQVITTGTNPLATDTRYVAMERFQTAMEKYLRESGQTFFTDHQHFLKNDDDGAMMVAGWMSGEVFMQAISSRLWLKDMDTFITSLFNQRRYLIDELVIGEFGGECSDTAVSMGAVCRCNQGGRTVFMYHFVENFRAVNMDDDLMTVDPFQCYSTSLTLSSPLNGISMIFADNPMAMRAMDESYVGVAAGILHESSSTTSHPLHSQVLVVVESNAVQLLQKELEDKHVHMFAGIAILPLLTVTDLAFIDPLFLQPRLNKFRRHVIHLSPTVEQELFVLAQYLGNTSD</sequence>
<keyword evidence="1" id="KW-0472">Membrane</keyword>
<keyword evidence="1" id="KW-0812">Transmembrane</keyword>
<keyword evidence="4" id="KW-0675">Receptor</keyword>
<feature type="domain" description="Receptor-type adenylate cyclase GRESAG 4.1/3 periplasmic binding protein-like" evidence="3">
    <location>
        <begin position="300"/>
        <end position="442"/>
    </location>
</feature>
<reference evidence="4 5" key="1">
    <citation type="submission" date="2017-03" db="EMBL/GenBank/DDBJ databases">
        <title>An alternative strategy for trypanosome survival in the mammalian bloodstream revealed through genome and transcriptome analysis of the ubiquitous bovine parasite Trypanosoma (Megatrypanum) theileri.</title>
        <authorList>
            <person name="Kelly S."/>
            <person name="Ivens A."/>
            <person name="Mott A."/>
            <person name="O'Neill E."/>
            <person name="Emms D."/>
            <person name="Macleod O."/>
            <person name="Voorheis P."/>
            <person name="Matthews J."/>
            <person name="Matthews K."/>
            <person name="Carrington M."/>
        </authorList>
    </citation>
    <scope>NUCLEOTIDE SEQUENCE [LARGE SCALE GENOMIC DNA]</scope>
    <source>
        <strain evidence="4">Edinburgh</strain>
    </source>
</reference>
<dbReference type="EMBL" id="NBCO01000026">
    <property type="protein sequence ID" value="ORC86661.1"/>
    <property type="molecule type" value="Genomic_DNA"/>
</dbReference>
<feature type="transmembrane region" description="Helical" evidence="1">
    <location>
        <begin position="101"/>
        <end position="124"/>
    </location>
</feature>
<evidence type="ECO:0000259" key="3">
    <source>
        <dbReference type="Pfam" id="PF25495"/>
    </source>
</evidence>
<feature type="non-terminal residue" evidence="4">
    <location>
        <position position="721"/>
    </location>
</feature>
<evidence type="ECO:0000259" key="2">
    <source>
        <dbReference type="Pfam" id="PF25493"/>
    </source>
</evidence>
<dbReference type="RefSeq" id="XP_028880727.1">
    <property type="nucleotide sequence ID" value="XM_029027850.1"/>
</dbReference>
<dbReference type="InterPro" id="IPR057398">
    <property type="entry name" value="GRESAG4.1/3_peripasmic_2"/>
</dbReference>
<proteinExistence type="predicted"/>
<keyword evidence="1" id="KW-1133">Transmembrane helix</keyword>